<dbReference type="InterPro" id="IPR056467">
    <property type="entry name" value="eWH_GTF3C1"/>
</dbReference>
<dbReference type="Pfam" id="PF23704">
    <property type="entry name" value="WHD_GTF3C1_N"/>
    <property type="match status" value="1"/>
</dbReference>
<dbReference type="Pfam" id="PF04182">
    <property type="entry name" value="B-block_TFIIIC"/>
    <property type="match status" value="1"/>
</dbReference>
<reference evidence="11" key="1">
    <citation type="submission" date="2025-08" db="UniProtKB">
        <authorList>
            <consortium name="RefSeq"/>
        </authorList>
    </citation>
    <scope>IDENTIFICATION</scope>
</reference>
<feature type="region of interest" description="Disordered" evidence="6">
    <location>
        <begin position="1572"/>
        <end position="1756"/>
    </location>
</feature>
<feature type="compositionally biased region" description="Polar residues" evidence="6">
    <location>
        <begin position="1711"/>
        <end position="1743"/>
    </location>
</feature>
<feature type="compositionally biased region" description="Acidic residues" evidence="6">
    <location>
        <begin position="344"/>
        <end position="356"/>
    </location>
</feature>
<feature type="compositionally biased region" description="Basic and acidic residues" evidence="6">
    <location>
        <begin position="752"/>
        <end position="767"/>
    </location>
</feature>
<dbReference type="CDD" id="cd16169">
    <property type="entry name" value="Tau138_eWH"/>
    <property type="match status" value="1"/>
</dbReference>
<evidence type="ECO:0000313" key="10">
    <source>
        <dbReference type="Proteomes" id="UP001652741"/>
    </source>
</evidence>
<organism evidence="10 11">
    <name type="scientific">Salmo salar</name>
    <name type="common">Atlantic salmon</name>
    <dbReference type="NCBI Taxonomy" id="8030"/>
    <lineage>
        <taxon>Eukaryota</taxon>
        <taxon>Metazoa</taxon>
        <taxon>Chordata</taxon>
        <taxon>Craniata</taxon>
        <taxon>Vertebrata</taxon>
        <taxon>Euteleostomi</taxon>
        <taxon>Actinopterygii</taxon>
        <taxon>Neopterygii</taxon>
        <taxon>Teleostei</taxon>
        <taxon>Protacanthopterygii</taxon>
        <taxon>Salmoniformes</taxon>
        <taxon>Salmonidae</taxon>
        <taxon>Salmoninae</taxon>
        <taxon>Salmo</taxon>
    </lineage>
</organism>
<dbReference type="InterPro" id="IPR044210">
    <property type="entry name" value="Tfc3-like"/>
</dbReference>
<evidence type="ECO:0000259" key="7">
    <source>
        <dbReference type="Pfam" id="PF04182"/>
    </source>
</evidence>
<accession>A0ABM3EDU9</accession>
<feature type="compositionally biased region" description="Polar residues" evidence="6">
    <location>
        <begin position="2141"/>
        <end position="2152"/>
    </location>
</feature>
<evidence type="ECO:0000259" key="8">
    <source>
        <dbReference type="Pfam" id="PF23704"/>
    </source>
</evidence>
<proteinExistence type="predicted"/>
<feature type="compositionally biased region" description="Polar residues" evidence="6">
    <location>
        <begin position="866"/>
        <end position="905"/>
    </location>
</feature>
<feature type="region of interest" description="Disordered" evidence="6">
    <location>
        <begin position="811"/>
        <end position="916"/>
    </location>
</feature>
<feature type="region of interest" description="Disordered" evidence="6">
    <location>
        <begin position="344"/>
        <end position="366"/>
    </location>
</feature>
<evidence type="ECO:0000256" key="2">
    <source>
        <dbReference type="ARBA" id="ARBA00022553"/>
    </source>
</evidence>
<feature type="compositionally biased region" description="Low complexity" evidence="6">
    <location>
        <begin position="471"/>
        <end position="493"/>
    </location>
</feature>
<keyword evidence="4" id="KW-0804">Transcription</keyword>
<sequence length="2336" mass="266447">MDPLDIVMDEVALEGLDGVTILSLWIRLEKRNPAFPRNLDSYTKEFIWKSLVSNHEVDFYELPQERADVVLVDRFADIDPDTGIQEASCWDRVDSYPVQILLEDKRGIQGSCVFFKERRNVTPIIRTTSLTPRLTLEDAFKRWGRKLVMVASQRVRFRVLIGDGGDPDMKLTDHSYCILERLGRARWQGELQRDLHSCSFKTDPRKMHYLRKSLTQNDLITMQSHVIRLASGAQQHSILLLLKRFHVDRRSKYDILMELTSNLLSEAPNHIASMITLRDQLSISERTFKRMYQYMQAAKLVQVVIKPVEHLNPTVGTCDTRRGTKVVARCLKLIKPYVRKEVVEAEDDDDNDDDDGGGANRKTVPTEGRIMERDFLSQAYGIIVSCGTKGISQSALRARMCIGKLESRMICRLLERTDMIKGFMEDEGRQRTTKYLSHLHVDESDLLQHLVKEQERSDRLRTVGGEGEGVPKTPAQTTPKTPATPKTRPTPKTSSLLGNTEGERDEEDQDWEIKKKGKKGAKKKKAKEKKVSKMSLLKQSKLNFLVTTHSTPINSGANQEPELESWLSPGEESSKLCPDVSLDQTESMFAGNSQTEDSVTVIEEIPSQKEHTRQTYRLLKRKNVIVEAVQSLKIIEGLFTIQRLVQDEEKLDGVNTKCCKKSILRLIRSLSKEGMLKLFRTTVIQDGVSKKVEFIVHPSVSPSDAVVKSAIEQVRFRISSSYPAARINEMQEEKAKERERSSVGNEVPAEPQDMRTEDKMGDKDKQLKNFKPSIVPGLSRSLGYQPKMPRLRLTHTFLWYLVYGHPLRHTSTNTPPDPHNTSSSIVLSTDNPGVQTTYPTTPSNPSQPQTTHPDNTHPSGSEHTDLPTSTPRNTDSPNPQNSDRPDTQSPPTDNAAVSDSASTEGQPGLTPEKGCHRWRRKGEVINLTDVGHDPDMKVYVDELSWRRYIPPAPVHRDFGPGWALTSDVVLCLPLSIYIQIIQISFKVDGLEEYLNDPVKQHYLIRFLPSRMKTQLLHKRKYIFSFHDNMQRLIYMGLLQFGPVEKFQDKDQVYLYVKRNCMIVDTTMCEPHYNLVLETRVFERRRYTLNTLTDVDNYWFDLMCVCLNTPLGVIRKERPKRSSASKSQEGPVKVPVDTDRHKFRHLDHMLKGSREVCYAAVIPGDSKGAGGLDSDFFGHLKRNWIWTCHLMRTKRSNNQYESSNTVRLNSLLTKHLTMDIGPKFPGPLSSKQGVPAGLRLEEVHISTEPSSRNRLVKGGNKRKRKRTVKQVKIPQKKKKVEVRKRAPVHDAADHKALMMMTRQRVTWNVSEDSVLILCRVASHFLNRKLRRPFVPWCVVRDLLHAEFEESLDKTSPSVGRRSRYILKNPQTHLNYKICLAEVYQDKPLIGKLQGRKHNPNDPEECSTVFREFVSLLRQKFSSASGSCDVTIPDTKTQLFSRFKVYTLEDMSDEKTKDSLNSIEDIHSLVLNNLIQSTLAMSNSQMKCCRSFQTFHTYSRYRQEVLCQVFVQCRKKGLVNRRRISQLCGPNKNRALPILPMSYQLSQSYYRCFTWRLPTGLCTEVFDFMQALSRNGTGDNHPSTAFIHEGEEKKRESMEKERGEEGMEKERGEEGMEKERGEEEGMEKERGEEGMEKERGEEGMEKERGEEGMEKERGEEGMEKEGKNERSAENMDKERGEEEREKDEDMETEERGKNTENEQLEENEDKAAHNQNQAEEQVSSFTIHGVESTSRDPASCPLTQTEEPESGTAPGLGPSLPLDLTEMLQFPLESPGGATLACLSLMTLGLLSVHVSIPEHIVVLDSTMVDNEVVKSISVLAEDDDDEEESEGRRGIEVRAHKASHTKYLMMRGYCVPGIVNLRNLNTNDSIVVESCTMRLHLRHTPVHTLFITQDSPPIDFSRHGPSLLPSLLTHSLRAHPSSSPSPYSSPLPVSPSSSVEVCEGRLVTRRGYSPEDIGAVAELRATLERHGAFGLDRRDLVTSHSHLADPRDGRTRGLQQYIQDLLEEELVLEVGGNSVRLVLLSHAEPWLLTSTERQRDRPHQAQRGASAFGDRKHHNPLLRKRRMVAPREKEPRSKRGRRETLMEEEEVEKREETSEEEEERKKMQPEEKDRNETAEERWMKRGEEEEEMEKEERVQEEPSSTIETEQSTEGDGEKPFSSLAEEEDGEAIGLREEEEGSVGVCDVSFISRPWRIVDGSLNRPVCKGMLEAVLYHIMTRPGLPEHILLEHYRGVLQPVVVLDLVQALVELGCIKKKYVTRRPKPSLFSRPAAFLMVEEERAGETGVRLGETGVRPAETTTVFYEPTIDCCLRLGQVLPHENNWNQWVQFAQHENKQ</sequence>
<feature type="compositionally biased region" description="Basic residues" evidence="6">
    <location>
        <begin position="515"/>
        <end position="532"/>
    </location>
</feature>
<dbReference type="Proteomes" id="UP001652741">
    <property type="component" value="Chromosome ssa02"/>
</dbReference>
<dbReference type="Pfam" id="PF24101">
    <property type="entry name" value="WHD_GTF3C1"/>
    <property type="match status" value="1"/>
</dbReference>
<evidence type="ECO:0000256" key="1">
    <source>
        <dbReference type="ARBA" id="ARBA00004123"/>
    </source>
</evidence>
<keyword evidence="2" id="KW-0597">Phosphoprotein</keyword>
<feature type="domain" description="General transcription factor 3C polypeptide 1 winged-helix" evidence="8">
    <location>
        <begin position="5"/>
        <end position="61"/>
    </location>
</feature>
<feature type="domain" description="GTF3C1 extended winged-helix" evidence="9">
    <location>
        <begin position="614"/>
        <end position="721"/>
    </location>
</feature>
<dbReference type="InterPro" id="IPR035625">
    <property type="entry name" value="Tfc3-like_eWH"/>
</dbReference>
<dbReference type="RefSeq" id="XP_045569244.1">
    <property type="nucleotide sequence ID" value="XM_045713288.1"/>
</dbReference>
<keyword evidence="3" id="KW-0238">DNA-binding</keyword>
<feature type="compositionally biased region" description="Polar residues" evidence="6">
    <location>
        <begin position="1572"/>
        <end position="1581"/>
    </location>
</feature>
<feature type="compositionally biased region" description="Basic and acidic residues" evidence="6">
    <location>
        <begin position="1586"/>
        <end position="1681"/>
    </location>
</feature>
<feature type="region of interest" description="Disordered" evidence="6">
    <location>
        <begin position="1916"/>
        <end position="1936"/>
    </location>
</feature>
<evidence type="ECO:0000256" key="5">
    <source>
        <dbReference type="ARBA" id="ARBA00023242"/>
    </source>
</evidence>
<keyword evidence="10" id="KW-1185">Reference proteome</keyword>
<feature type="compositionally biased region" description="Basic and acidic residues" evidence="6">
    <location>
        <begin position="2068"/>
        <end position="2095"/>
    </location>
</feature>
<feature type="compositionally biased region" description="Basic and acidic residues" evidence="6">
    <location>
        <begin position="730"/>
        <end position="741"/>
    </location>
</feature>
<feature type="compositionally biased region" description="Polar residues" evidence="6">
    <location>
        <begin position="811"/>
        <end position="834"/>
    </location>
</feature>
<evidence type="ECO:0000256" key="4">
    <source>
        <dbReference type="ARBA" id="ARBA00023163"/>
    </source>
</evidence>
<dbReference type="PANTHER" id="PTHR15180">
    <property type="entry name" value="GENERAL TRANSCRIPTION FACTOR 3C POLYPEPTIDE 1"/>
    <property type="match status" value="1"/>
</dbReference>
<protein>
    <submittedName>
        <fullName evidence="11">LOW QUALITY PROTEIN: general transcription factor 3C polypeptide 1</fullName>
    </submittedName>
</protein>
<feature type="domain" description="B-block binding subunit of TFIIIC" evidence="7">
    <location>
        <begin position="173"/>
        <end position="247"/>
    </location>
</feature>
<comment type="subcellular location">
    <subcellularLocation>
        <location evidence="1">Nucleus</location>
    </subcellularLocation>
</comment>
<keyword evidence="5" id="KW-0539">Nucleus</keyword>
<feature type="compositionally biased region" description="Basic and acidic residues" evidence="6">
    <location>
        <begin position="2102"/>
        <end position="2126"/>
    </location>
</feature>
<feature type="compositionally biased region" description="Basic residues" evidence="6">
    <location>
        <begin position="2054"/>
        <end position="2067"/>
    </location>
</feature>
<dbReference type="InterPro" id="IPR056428">
    <property type="entry name" value="WH_GTF3C1"/>
</dbReference>
<feature type="compositionally biased region" description="Low complexity" evidence="6">
    <location>
        <begin position="835"/>
        <end position="853"/>
    </location>
</feature>
<feature type="compositionally biased region" description="Acidic residues" evidence="6">
    <location>
        <begin position="2163"/>
        <end position="2176"/>
    </location>
</feature>
<evidence type="ECO:0000313" key="11">
    <source>
        <dbReference type="RefSeq" id="XP_045569244.1"/>
    </source>
</evidence>
<evidence type="ECO:0000256" key="3">
    <source>
        <dbReference type="ARBA" id="ARBA00023125"/>
    </source>
</evidence>
<feature type="region of interest" description="Disordered" evidence="6">
    <location>
        <begin position="730"/>
        <end position="784"/>
    </location>
</feature>
<evidence type="ECO:0000259" key="9">
    <source>
        <dbReference type="Pfam" id="PF24101"/>
    </source>
</evidence>
<name>A0ABM3EDU9_SALSA</name>
<gene>
    <name evidence="11" type="primary">gtf3c1</name>
</gene>
<feature type="region of interest" description="Disordered" evidence="6">
    <location>
        <begin position="2033"/>
        <end position="2176"/>
    </location>
</feature>
<dbReference type="PANTHER" id="PTHR15180:SF1">
    <property type="entry name" value="GENERAL TRANSCRIPTION FACTOR 3C POLYPEPTIDE 1"/>
    <property type="match status" value="1"/>
</dbReference>
<feature type="region of interest" description="Disordered" evidence="6">
    <location>
        <begin position="455"/>
        <end position="533"/>
    </location>
</feature>
<dbReference type="InterPro" id="IPR007309">
    <property type="entry name" value="TFIIIC_Bblock-bd"/>
</dbReference>
<evidence type="ECO:0000256" key="6">
    <source>
        <dbReference type="SAM" id="MobiDB-lite"/>
    </source>
</evidence>